<dbReference type="Pfam" id="PF07980">
    <property type="entry name" value="SusD_RagB"/>
    <property type="match status" value="1"/>
</dbReference>
<feature type="chain" id="PRO_5026804015" evidence="6">
    <location>
        <begin position="24"/>
        <end position="505"/>
    </location>
</feature>
<comment type="similarity">
    <text evidence="2">Belongs to the SusD family.</text>
</comment>
<sequence>MKLKNIKYSLVVCGALFTALSCSEDFLTVEPKGTSLEANYYKNESQAYAGLVAVYDIIGKQSKGFENMICMMNAGSDDFNAAGGGATDGVGIHSFADYSISQSTIPGSFWGDFYQGIFRANVLLQKLPAVPMDEAKKGRFAAETKALRAYYYFELVRTFRNIPLILEPIKTADIFNVVQVAPEAIYAQIEKDLKEAIPGLPVKITNMTEEAGRLSQGAAKALLGKVYLYEGKNALSAAEFADVNGTPGGTSMYGYKLVDKFADLWKVSNKFNSEAIIEIVHTDKSNADWGFWGGGKDEGNSVCIMVGPRGYNRILPSAPDYVSGWSFNTVRQGLYDVLKGDPRFDATILDMKAMTDAGQAKWSPNYDDTGYFLKKFMPLNSDTSTGSGATALNYKQDVYAIRLADTYLMEAEALGGTGARAQALLDAVRARVGLGSIPVSLDAIALERRKELAGEGHRWFDLVRTGKAAAALASKGFKAGKNEIWPIPFKELENTKIVQNPNYNN</sequence>
<dbReference type="Gene3D" id="1.25.40.390">
    <property type="match status" value="1"/>
</dbReference>
<dbReference type="EMBL" id="CADCSU010000055">
    <property type="protein sequence ID" value="CAA9196270.1"/>
    <property type="molecule type" value="Genomic_DNA"/>
</dbReference>
<dbReference type="InterPro" id="IPR012944">
    <property type="entry name" value="SusD_RagB_dom"/>
</dbReference>
<dbReference type="SUPFAM" id="SSF48452">
    <property type="entry name" value="TPR-like"/>
    <property type="match status" value="1"/>
</dbReference>
<dbReference type="Pfam" id="PF14322">
    <property type="entry name" value="SusD-like_3"/>
    <property type="match status" value="1"/>
</dbReference>
<reference evidence="9 10" key="1">
    <citation type="submission" date="2020-02" db="EMBL/GenBank/DDBJ databases">
        <authorList>
            <person name="Criscuolo A."/>
        </authorList>
    </citation>
    <scope>NUCLEOTIDE SEQUENCE [LARGE SCALE GENOMIC DNA]</scope>
    <source>
        <strain evidence="9">CIP105534</strain>
    </source>
</reference>
<feature type="domain" description="SusD-like N-terminal" evidence="8">
    <location>
        <begin position="103"/>
        <end position="228"/>
    </location>
</feature>
<keyword evidence="3 6" id="KW-0732">Signal</keyword>
<evidence type="ECO:0000259" key="8">
    <source>
        <dbReference type="Pfam" id="PF14322"/>
    </source>
</evidence>
<protein>
    <submittedName>
        <fullName evidence="9">SusD-like protein</fullName>
    </submittedName>
</protein>
<dbReference type="PROSITE" id="PS51257">
    <property type="entry name" value="PROKAR_LIPOPROTEIN"/>
    <property type="match status" value="1"/>
</dbReference>
<keyword evidence="4" id="KW-0472">Membrane</keyword>
<evidence type="ECO:0000313" key="9">
    <source>
        <dbReference type="EMBL" id="CAA9196270.1"/>
    </source>
</evidence>
<evidence type="ECO:0000259" key="7">
    <source>
        <dbReference type="Pfam" id="PF07980"/>
    </source>
</evidence>
<evidence type="ECO:0000256" key="3">
    <source>
        <dbReference type="ARBA" id="ARBA00022729"/>
    </source>
</evidence>
<feature type="signal peptide" evidence="6">
    <location>
        <begin position="1"/>
        <end position="23"/>
    </location>
</feature>
<evidence type="ECO:0000256" key="2">
    <source>
        <dbReference type="ARBA" id="ARBA00006275"/>
    </source>
</evidence>
<keyword evidence="10" id="KW-1185">Reference proteome</keyword>
<dbReference type="InterPro" id="IPR033985">
    <property type="entry name" value="SusD-like_N"/>
</dbReference>
<proteinExistence type="inferred from homology"/>
<comment type="subcellular location">
    <subcellularLocation>
        <location evidence="1">Cell outer membrane</location>
    </subcellularLocation>
</comment>
<name>A0A6J4GE12_9FLAO</name>
<dbReference type="InterPro" id="IPR011990">
    <property type="entry name" value="TPR-like_helical_dom_sf"/>
</dbReference>
<dbReference type="Proteomes" id="UP000479938">
    <property type="component" value="Unassembled WGS sequence"/>
</dbReference>
<dbReference type="GO" id="GO:0009279">
    <property type="term" value="C:cell outer membrane"/>
    <property type="evidence" value="ECO:0007669"/>
    <property type="project" value="UniProtKB-SubCell"/>
</dbReference>
<dbReference type="RefSeq" id="WP_173969789.1">
    <property type="nucleotide sequence ID" value="NZ_CADCSU010000055.1"/>
</dbReference>
<dbReference type="CDD" id="cd08977">
    <property type="entry name" value="SusD"/>
    <property type="match status" value="1"/>
</dbReference>
<evidence type="ECO:0000256" key="6">
    <source>
        <dbReference type="SAM" id="SignalP"/>
    </source>
</evidence>
<keyword evidence="5" id="KW-0998">Cell outer membrane</keyword>
<feature type="domain" description="RagB/SusD" evidence="7">
    <location>
        <begin position="341"/>
        <end position="503"/>
    </location>
</feature>
<evidence type="ECO:0000313" key="10">
    <source>
        <dbReference type="Proteomes" id="UP000479938"/>
    </source>
</evidence>
<evidence type="ECO:0000256" key="4">
    <source>
        <dbReference type="ARBA" id="ARBA00023136"/>
    </source>
</evidence>
<evidence type="ECO:0000256" key="1">
    <source>
        <dbReference type="ARBA" id="ARBA00004442"/>
    </source>
</evidence>
<accession>A0A6J4GE12</accession>
<gene>
    <name evidence="9" type="ORF">FLA105534_01065</name>
</gene>
<dbReference type="AlphaFoldDB" id="A0A6J4GE12"/>
<evidence type="ECO:0000256" key="5">
    <source>
        <dbReference type="ARBA" id="ARBA00023237"/>
    </source>
</evidence>
<organism evidence="9 10">
    <name type="scientific">Flavobacterium bizetiae</name>
    <dbReference type="NCBI Taxonomy" id="2704140"/>
    <lineage>
        <taxon>Bacteria</taxon>
        <taxon>Pseudomonadati</taxon>
        <taxon>Bacteroidota</taxon>
        <taxon>Flavobacteriia</taxon>
        <taxon>Flavobacteriales</taxon>
        <taxon>Flavobacteriaceae</taxon>
        <taxon>Flavobacterium</taxon>
    </lineage>
</organism>